<dbReference type="Pfam" id="PF13426">
    <property type="entry name" value="PAS_9"/>
    <property type="match status" value="1"/>
</dbReference>
<dbReference type="CDD" id="cd00130">
    <property type="entry name" value="PAS"/>
    <property type="match status" value="1"/>
</dbReference>
<dbReference type="GO" id="GO:0016020">
    <property type="term" value="C:membrane"/>
    <property type="evidence" value="ECO:0007669"/>
    <property type="project" value="UniProtKB-SubCell"/>
</dbReference>
<feature type="domain" description="PAC" evidence="14">
    <location>
        <begin position="213"/>
        <end position="266"/>
    </location>
</feature>
<evidence type="ECO:0000256" key="6">
    <source>
        <dbReference type="ARBA" id="ARBA00022741"/>
    </source>
</evidence>
<dbReference type="CDD" id="cd00082">
    <property type="entry name" value="HisKA"/>
    <property type="match status" value="1"/>
</dbReference>
<dbReference type="SUPFAM" id="SSF55874">
    <property type="entry name" value="ATPase domain of HSP90 chaperone/DNA topoisomerase II/histidine kinase"/>
    <property type="match status" value="1"/>
</dbReference>
<gene>
    <name evidence="15" type="ORF">A8950_2687</name>
</gene>
<evidence type="ECO:0000259" key="12">
    <source>
        <dbReference type="PROSITE" id="PS50109"/>
    </source>
</evidence>
<evidence type="ECO:0000313" key="16">
    <source>
        <dbReference type="Proteomes" id="UP000295783"/>
    </source>
</evidence>
<evidence type="ECO:0000256" key="7">
    <source>
        <dbReference type="ARBA" id="ARBA00022777"/>
    </source>
</evidence>
<evidence type="ECO:0000256" key="8">
    <source>
        <dbReference type="ARBA" id="ARBA00022840"/>
    </source>
</evidence>
<evidence type="ECO:0000256" key="2">
    <source>
        <dbReference type="ARBA" id="ARBA00004370"/>
    </source>
</evidence>
<dbReference type="SUPFAM" id="SSF47384">
    <property type="entry name" value="Homodimeric domain of signal transducing histidine kinase"/>
    <property type="match status" value="1"/>
</dbReference>
<dbReference type="InterPro" id="IPR003661">
    <property type="entry name" value="HisK_dim/P_dom"/>
</dbReference>
<dbReference type="SMART" id="SM00091">
    <property type="entry name" value="PAS"/>
    <property type="match status" value="1"/>
</dbReference>
<dbReference type="EC" id="2.7.13.3" evidence="3"/>
<evidence type="ECO:0000256" key="11">
    <source>
        <dbReference type="SAM" id="MobiDB-lite"/>
    </source>
</evidence>
<dbReference type="PROSITE" id="PS50112">
    <property type="entry name" value="PAS"/>
    <property type="match status" value="1"/>
</dbReference>
<keyword evidence="7 15" id="KW-0418">Kinase</keyword>
<dbReference type="PANTHER" id="PTHR43711">
    <property type="entry name" value="TWO-COMPONENT HISTIDINE KINASE"/>
    <property type="match status" value="1"/>
</dbReference>
<evidence type="ECO:0000256" key="10">
    <source>
        <dbReference type="ARBA" id="ARBA00023136"/>
    </source>
</evidence>
<feature type="domain" description="PAS" evidence="13">
    <location>
        <begin position="142"/>
        <end position="187"/>
    </location>
</feature>
<dbReference type="InterPro" id="IPR036890">
    <property type="entry name" value="HATPase_C_sf"/>
</dbReference>
<dbReference type="Gene3D" id="1.10.287.130">
    <property type="match status" value="1"/>
</dbReference>
<dbReference type="PANTHER" id="PTHR43711:SF26">
    <property type="entry name" value="SENSOR HISTIDINE KINASE RCSC"/>
    <property type="match status" value="1"/>
</dbReference>
<feature type="domain" description="Histidine kinase" evidence="12">
    <location>
        <begin position="284"/>
        <end position="509"/>
    </location>
</feature>
<dbReference type="SMART" id="SM00387">
    <property type="entry name" value="HATPase_c"/>
    <property type="match status" value="1"/>
</dbReference>
<evidence type="ECO:0000256" key="3">
    <source>
        <dbReference type="ARBA" id="ARBA00012438"/>
    </source>
</evidence>
<comment type="caution">
    <text evidence="15">The sequence shown here is derived from an EMBL/GenBank/DDBJ whole genome shotgun (WGS) entry which is preliminary data.</text>
</comment>
<keyword evidence="5" id="KW-0808">Transferase</keyword>
<dbReference type="InterPro" id="IPR005467">
    <property type="entry name" value="His_kinase_dom"/>
</dbReference>
<dbReference type="InterPro" id="IPR004358">
    <property type="entry name" value="Sig_transdc_His_kin-like_C"/>
</dbReference>
<evidence type="ECO:0000256" key="1">
    <source>
        <dbReference type="ARBA" id="ARBA00000085"/>
    </source>
</evidence>
<keyword evidence="10" id="KW-0472">Membrane</keyword>
<dbReference type="PROSITE" id="PS50109">
    <property type="entry name" value="HIS_KIN"/>
    <property type="match status" value="1"/>
</dbReference>
<evidence type="ECO:0000256" key="4">
    <source>
        <dbReference type="ARBA" id="ARBA00022553"/>
    </source>
</evidence>
<evidence type="ECO:0000313" key="15">
    <source>
        <dbReference type="EMBL" id="TDQ80819.1"/>
    </source>
</evidence>
<feature type="region of interest" description="Disordered" evidence="11">
    <location>
        <begin position="1"/>
        <end position="22"/>
    </location>
</feature>
<organism evidence="15 16">
    <name type="scientific">Dongia mobilis</name>
    <dbReference type="NCBI Taxonomy" id="578943"/>
    <lineage>
        <taxon>Bacteria</taxon>
        <taxon>Pseudomonadati</taxon>
        <taxon>Pseudomonadota</taxon>
        <taxon>Alphaproteobacteria</taxon>
        <taxon>Rhodospirillales</taxon>
        <taxon>Dongiaceae</taxon>
        <taxon>Dongia</taxon>
    </lineage>
</organism>
<keyword evidence="4" id="KW-0597">Phosphoprotein</keyword>
<dbReference type="Proteomes" id="UP000295783">
    <property type="component" value="Unassembled WGS sequence"/>
</dbReference>
<dbReference type="InterPro" id="IPR003594">
    <property type="entry name" value="HATPase_dom"/>
</dbReference>
<evidence type="ECO:0000256" key="5">
    <source>
        <dbReference type="ARBA" id="ARBA00022679"/>
    </source>
</evidence>
<dbReference type="InterPro" id="IPR000014">
    <property type="entry name" value="PAS"/>
</dbReference>
<dbReference type="FunFam" id="1.10.287.130:FF:000038">
    <property type="entry name" value="Sensory transduction histidine kinase"/>
    <property type="match status" value="1"/>
</dbReference>
<keyword evidence="6" id="KW-0547">Nucleotide-binding</keyword>
<dbReference type="EMBL" id="SNYW01000010">
    <property type="protein sequence ID" value="TDQ80819.1"/>
    <property type="molecule type" value="Genomic_DNA"/>
</dbReference>
<reference evidence="15 16" key="1">
    <citation type="submission" date="2019-03" db="EMBL/GenBank/DDBJ databases">
        <title>Genomic Encyclopedia of Type Strains, Phase III (KMG-III): the genomes of soil and plant-associated and newly described type strains.</title>
        <authorList>
            <person name="Whitman W."/>
        </authorList>
    </citation>
    <scope>NUCLEOTIDE SEQUENCE [LARGE SCALE GENOMIC DNA]</scope>
    <source>
        <strain evidence="15 16">CGMCC 1.7660</strain>
    </source>
</reference>
<dbReference type="Gene3D" id="3.30.565.10">
    <property type="entry name" value="Histidine kinase-like ATPase, C-terminal domain"/>
    <property type="match status" value="1"/>
</dbReference>
<feature type="compositionally biased region" description="Basic and acidic residues" evidence="11">
    <location>
        <begin position="1"/>
        <end position="12"/>
    </location>
</feature>
<keyword evidence="9" id="KW-0902">Two-component regulatory system</keyword>
<dbReference type="SMART" id="SM00388">
    <property type="entry name" value="HisKA"/>
    <property type="match status" value="1"/>
</dbReference>
<dbReference type="CDD" id="cd16922">
    <property type="entry name" value="HATPase_EvgS-ArcB-TorS-like"/>
    <property type="match status" value="1"/>
</dbReference>
<dbReference type="Gene3D" id="3.30.450.20">
    <property type="entry name" value="PAS domain"/>
    <property type="match status" value="1"/>
</dbReference>
<dbReference type="PRINTS" id="PR00344">
    <property type="entry name" value="BCTRLSENSOR"/>
</dbReference>
<dbReference type="InterPro" id="IPR035965">
    <property type="entry name" value="PAS-like_dom_sf"/>
</dbReference>
<dbReference type="InterPro" id="IPR000700">
    <property type="entry name" value="PAS-assoc_C"/>
</dbReference>
<evidence type="ECO:0000259" key="13">
    <source>
        <dbReference type="PROSITE" id="PS50112"/>
    </source>
</evidence>
<dbReference type="Pfam" id="PF00512">
    <property type="entry name" value="HisKA"/>
    <property type="match status" value="1"/>
</dbReference>
<evidence type="ECO:0000256" key="9">
    <source>
        <dbReference type="ARBA" id="ARBA00023012"/>
    </source>
</evidence>
<keyword evidence="16" id="KW-1185">Reference proteome</keyword>
<evidence type="ECO:0000259" key="14">
    <source>
        <dbReference type="PROSITE" id="PS50113"/>
    </source>
</evidence>
<dbReference type="GO" id="GO:0005524">
    <property type="term" value="F:ATP binding"/>
    <property type="evidence" value="ECO:0007669"/>
    <property type="project" value="UniProtKB-KW"/>
</dbReference>
<dbReference type="RefSeq" id="WP_133614163.1">
    <property type="nucleotide sequence ID" value="NZ_SNYW01000010.1"/>
</dbReference>
<dbReference type="SUPFAM" id="SSF55785">
    <property type="entry name" value="PYP-like sensor domain (PAS domain)"/>
    <property type="match status" value="1"/>
</dbReference>
<name>A0A4R6WUS4_9PROT</name>
<comment type="catalytic activity">
    <reaction evidence="1">
        <text>ATP + protein L-histidine = ADP + protein N-phospho-L-histidine.</text>
        <dbReference type="EC" id="2.7.13.3"/>
    </reaction>
</comment>
<accession>A0A4R6WUS4</accession>
<dbReference type="FunFam" id="3.30.565.10:FF:000006">
    <property type="entry name" value="Sensor histidine kinase WalK"/>
    <property type="match status" value="1"/>
</dbReference>
<dbReference type="GO" id="GO:0000155">
    <property type="term" value="F:phosphorelay sensor kinase activity"/>
    <property type="evidence" value="ECO:0007669"/>
    <property type="project" value="InterPro"/>
</dbReference>
<proteinExistence type="predicted"/>
<dbReference type="NCBIfam" id="TIGR00229">
    <property type="entry name" value="sensory_box"/>
    <property type="match status" value="1"/>
</dbReference>
<protein>
    <recommendedName>
        <fullName evidence="3">histidine kinase</fullName>
        <ecNumber evidence="3">2.7.13.3</ecNumber>
    </recommendedName>
</protein>
<dbReference type="InterPro" id="IPR050736">
    <property type="entry name" value="Sensor_HK_Regulatory"/>
</dbReference>
<dbReference type="InterPro" id="IPR036097">
    <property type="entry name" value="HisK_dim/P_sf"/>
</dbReference>
<dbReference type="PROSITE" id="PS50113">
    <property type="entry name" value="PAC"/>
    <property type="match status" value="1"/>
</dbReference>
<dbReference type="AlphaFoldDB" id="A0A4R6WUS4"/>
<keyword evidence="8" id="KW-0067">ATP-binding</keyword>
<sequence>MSSAREKLRLVKSEPSANRQPSADQIKQIFAQRLFDFSSPLYMVDRQGRVTWSNLPYRQLGERLALRDGPASLLPLTEMLLRAESSHRVIRRDVQVVLDGRQHTLHAHHVALTDRQGRHTGLAGLIEPIDGTAELQIELARAHERFDDIVRLTSDWVWETDVDLTVTLISERVTKVLGYLPQELLGKPLCDLADNDAGRRALRRRCGSLTPFRDHHFEALTKSGEARLFLLSGVPVFNQDTGAHLGFRGTASDITELMRREMSLIQAKESAEMANKAKSDFLANMSHELRTPLNSIIGFADLLAAQLQDGGMAPITPDRAREYAADIQTSAQHLLAMINDILDLSKIESGRLMLNEEEISVPLLCEPAIRMMADRARAADLALTTEFPADLPLVIVDHRLTRQILLNLLSNAVKFTLQGGQVTLRAYRGETGDLVLEIEDTGIGIPEQDIDRVLEPFVQLESHRARRFGGTGLGLALSRRLAELHGGRLTLISTPDKGTTVGLHIPPERLR</sequence>
<dbReference type="OrthoDB" id="8477705at2"/>
<comment type="subcellular location">
    <subcellularLocation>
        <location evidence="2">Membrane</location>
    </subcellularLocation>
</comment>
<dbReference type="Pfam" id="PF02518">
    <property type="entry name" value="HATPase_c"/>
    <property type="match status" value="1"/>
</dbReference>